<reference evidence="1 3" key="1">
    <citation type="journal article" date="2014" name="BMC Genomics">
        <title>Genome sequence of Anopheles sinensis provides insight into genetics basis of mosquito competence for malaria parasites.</title>
        <authorList>
            <person name="Zhou D."/>
            <person name="Zhang D."/>
            <person name="Ding G."/>
            <person name="Shi L."/>
            <person name="Hou Q."/>
            <person name="Ye Y."/>
            <person name="Xu Y."/>
            <person name="Zhou H."/>
            <person name="Xiong C."/>
            <person name="Li S."/>
            <person name="Yu J."/>
            <person name="Hong S."/>
            <person name="Yu X."/>
            <person name="Zou P."/>
            <person name="Chen C."/>
            <person name="Chang X."/>
            <person name="Wang W."/>
            <person name="Lv Y."/>
            <person name="Sun Y."/>
            <person name="Ma L."/>
            <person name="Shen B."/>
            <person name="Zhu C."/>
        </authorList>
    </citation>
    <scope>NUCLEOTIDE SEQUENCE [LARGE SCALE GENOMIC DNA]</scope>
</reference>
<organism evidence="1">
    <name type="scientific">Anopheles sinensis</name>
    <name type="common">Mosquito</name>
    <dbReference type="NCBI Taxonomy" id="74873"/>
    <lineage>
        <taxon>Eukaryota</taxon>
        <taxon>Metazoa</taxon>
        <taxon>Ecdysozoa</taxon>
        <taxon>Arthropoda</taxon>
        <taxon>Hexapoda</taxon>
        <taxon>Insecta</taxon>
        <taxon>Pterygota</taxon>
        <taxon>Neoptera</taxon>
        <taxon>Endopterygota</taxon>
        <taxon>Diptera</taxon>
        <taxon>Nematocera</taxon>
        <taxon>Culicoidea</taxon>
        <taxon>Culicidae</taxon>
        <taxon>Anophelinae</taxon>
        <taxon>Anopheles</taxon>
    </lineage>
</organism>
<gene>
    <name evidence="1" type="ORF">ZHAS_00014596</name>
</gene>
<sequence length="63" mass="7238">MTAKQDIHPQPVAWLRSLGEKERPKAIEKQKKKKKHEEATLMNVASKPARLVVVPLAFLFIFD</sequence>
<evidence type="ECO:0000313" key="2">
    <source>
        <dbReference type="EnsemblMetazoa" id="ASIC014596-PA"/>
    </source>
</evidence>
<proteinExistence type="predicted"/>
<dbReference type="AlphaFoldDB" id="A0A084W8L6"/>
<keyword evidence="3" id="KW-1185">Reference proteome</keyword>
<dbReference type="Proteomes" id="UP000030765">
    <property type="component" value="Unassembled WGS sequence"/>
</dbReference>
<reference evidence="2" key="2">
    <citation type="submission" date="2020-05" db="UniProtKB">
        <authorList>
            <consortium name="EnsemblMetazoa"/>
        </authorList>
    </citation>
    <scope>IDENTIFICATION</scope>
</reference>
<dbReference type="VEuPathDB" id="VectorBase:ASIC014596"/>
<evidence type="ECO:0000313" key="1">
    <source>
        <dbReference type="EMBL" id="KFB46560.1"/>
    </source>
</evidence>
<accession>A0A084W8L6</accession>
<dbReference type="EnsemblMetazoa" id="ASIC014596-RA">
    <property type="protein sequence ID" value="ASIC014596-PA"/>
    <property type="gene ID" value="ASIC014596"/>
</dbReference>
<evidence type="ECO:0000313" key="3">
    <source>
        <dbReference type="Proteomes" id="UP000030765"/>
    </source>
</evidence>
<dbReference type="EMBL" id="KE525319">
    <property type="protein sequence ID" value="KFB46560.1"/>
    <property type="molecule type" value="Genomic_DNA"/>
</dbReference>
<dbReference type="EMBL" id="ATLV01021494">
    <property type="status" value="NOT_ANNOTATED_CDS"/>
    <property type="molecule type" value="Genomic_DNA"/>
</dbReference>
<protein>
    <submittedName>
        <fullName evidence="1 2">Uncharacterized protein</fullName>
    </submittedName>
</protein>
<name>A0A084W8L6_ANOSI</name>